<dbReference type="PROSITE" id="PS51257">
    <property type="entry name" value="PROKAR_LIPOPROTEIN"/>
    <property type="match status" value="1"/>
</dbReference>
<protein>
    <submittedName>
        <fullName evidence="4">Uncharacterized protein LOC117234934</fullName>
    </submittedName>
</protein>
<accession>A0A6J3KH14</accession>
<dbReference type="AlphaFoldDB" id="A0A6J3KH14"/>
<reference evidence="4" key="1">
    <citation type="submission" date="2025-08" db="UniProtKB">
        <authorList>
            <consortium name="RefSeq"/>
        </authorList>
    </citation>
    <scope>IDENTIFICATION</scope>
    <source>
        <tissue evidence="4">Muscle</tissue>
    </source>
</reference>
<evidence type="ECO:0000256" key="1">
    <source>
        <dbReference type="SAM" id="MobiDB-lite"/>
    </source>
</evidence>
<organism evidence="3 4">
    <name type="scientific">Bombus vosnesenskii</name>
    <dbReference type="NCBI Taxonomy" id="207650"/>
    <lineage>
        <taxon>Eukaryota</taxon>
        <taxon>Metazoa</taxon>
        <taxon>Ecdysozoa</taxon>
        <taxon>Arthropoda</taxon>
        <taxon>Hexapoda</taxon>
        <taxon>Insecta</taxon>
        <taxon>Pterygota</taxon>
        <taxon>Neoptera</taxon>
        <taxon>Endopterygota</taxon>
        <taxon>Hymenoptera</taxon>
        <taxon>Apocrita</taxon>
        <taxon>Aculeata</taxon>
        <taxon>Apoidea</taxon>
        <taxon>Anthophila</taxon>
        <taxon>Apidae</taxon>
        <taxon>Bombus</taxon>
        <taxon>Pyrobombus</taxon>
    </lineage>
</organism>
<gene>
    <name evidence="4" type="primary">LOC117234934</name>
</gene>
<sequence length="550" mass="64075">MTRSLLTLALLSAVACNIDATKIKDTSMESINDEATPTFNLNVRCSGKHGRRGSWQDAICFEIDDDSSREATKSLKLTPFTANRYVDPSGKQSQYDSWNLAKRIGAEHVGRRILNPTIPRSVDFRKLLERDDRFASFNSKKCCYHRQLGLEKQNPFYVEEPTWIEIDNDRKEKHSRHSRLETIDPFIISRGKKFHEKLRNIVSDSKRGESPIEYEDPNVILADDPKTIESTTKDGRSTYANSRLERNKNNDNYDDGGDNDEEEKNLKRTDDKCIDHLRSNNYENSLFATRRKRAYDERKIYSKNEEKSGRFEKVESTFDKQKDMRGADFRKIPATYRSKDEIVSRPIYTPRLTTFHMPIELARVSRNAIGEKGNSVLFHVRMKRDSNTANSASAVVKNIVVESTYRPNWRYRHVRKTTPTILAYLERERRGSVGYDMLDSILRQPYFISKGKRTNNRHDEKILSERLESKEFESMIDSFVDRGKLREDLKCDSNTCKDRFSERERRTKKLQDHLHGVKTKGIVKDLLSKFDPFYASRGKRVLLPSLNESF</sequence>
<dbReference type="RefSeq" id="XP_033352413.1">
    <property type="nucleotide sequence ID" value="XM_033496522.1"/>
</dbReference>
<evidence type="ECO:0000256" key="2">
    <source>
        <dbReference type="SAM" id="SignalP"/>
    </source>
</evidence>
<keyword evidence="3" id="KW-1185">Reference proteome</keyword>
<feature type="compositionally biased region" description="Basic and acidic residues" evidence="1">
    <location>
        <begin position="223"/>
        <end position="236"/>
    </location>
</feature>
<name>A0A6J3KH14_9HYME</name>
<feature type="signal peptide" evidence="2">
    <location>
        <begin position="1"/>
        <end position="20"/>
    </location>
</feature>
<feature type="compositionally biased region" description="Acidic residues" evidence="1">
    <location>
        <begin position="252"/>
        <end position="263"/>
    </location>
</feature>
<evidence type="ECO:0000313" key="3">
    <source>
        <dbReference type="Proteomes" id="UP000504631"/>
    </source>
</evidence>
<dbReference type="KEGG" id="bvk:117234934"/>
<feature type="chain" id="PRO_5027051273" evidence="2">
    <location>
        <begin position="21"/>
        <end position="550"/>
    </location>
</feature>
<evidence type="ECO:0000313" key="4">
    <source>
        <dbReference type="RefSeq" id="XP_033352413.1"/>
    </source>
</evidence>
<keyword evidence="2" id="KW-0732">Signal</keyword>
<dbReference type="GeneID" id="117234934"/>
<feature type="region of interest" description="Disordered" evidence="1">
    <location>
        <begin position="206"/>
        <end position="264"/>
    </location>
</feature>
<dbReference type="Proteomes" id="UP000504631">
    <property type="component" value="Unplaced"/>
</dbReference>
<proteinExistence type="predicted"/>